<dbReference type="OrthoDB" id="5867425at2759"/>
<dbReference type="Proteomes" id="UP000746747">
    <property type="component" value="Unassembled WGS sequence"/>
</dbReference>
<evidence type="ECO:0000313" key="1">
    <source>
        <dbReference type="EMBL" id="CAG9541030.1"/>
    </source>
</evidence>
<reference evidence="1" key="1">
    <citation type="submission" date="2021-09" db="EMBL/GenBank/DDBJ databases">
        <authorList>
            <consortium name="Pathogen Informatics"/>
        </authorList>
    </citation>
    <scope>NUCLEOTIDE SEQUENCE</scope>
</reference>
<proteinExistence type="predicted"/>
<keyword evidence="2" id="KW-1185">Reference proteome</keyword>
<dbReference type="EMBL" id="CAKAEH010002080">
    <property type="protein sequence ID" value="CAG9541030.1"/>
    <property type="molecule type" value="Genomic_DNA"/>
</dbReference>
<sequence>MDCAETAVKLKIYAKKYIETFEENTMDKIGAEALRKKKLHKESANHSTNNILLDVFATVDYDQRCKQSHLSLTLPSASADTNVTISQDMLSQT</sequence>
<name>A0A8J2MGI8_9BILA</name>
<comment type="caution">
    <text evidence="1">The sequence shown here is derived from an EMBL/GenBank/DDBJ whole genome shotgun (WGS) entry which is preliminary data.</text>
</comment>
<organism evidence="1 2">
    <name type="scientific">Cercopithifilaria johnstoni</name>
    <dbReference type="NCBI Taxonomy" id="2874296"/>
    <lineage>
        <taxon>Eukaryota</taxon>
        <taxon>Metazoa</taxon>
        <taxon>Ecdysozoa</taxon>
        <taxon>Nematoda</taxon>
        <taxon>Chromadorea</taxon>
        <taxon>Rhabditida</taxon>
        <taxon>Spirurina</taxon>
        <taxon>Spiruromorpha</taxon>
        <taxon>Filarioidea</taxon>
        <taxon>Onchocercidae</taxon>
        <taxon>Cercopithifilaria</taxon>
    </lineage>
</organism>
<accession>A0A8J2MGI8</accession>
<evidence type="ECO:0000313" key="2">
    <source>
        <dbReference type="Proteomes" id="UP000746747"/>
    </source>
</evidence>
<gene>
    <name evidence="1" type="ORF">CJOHNSTONI_LOCUS10492</name>
</gene>
<protein>
    <submittedName>
        <fullName evidence="1">Uncharacterized protein</fullName>
    </submittedName>
</protein>
<dbReference type="AlphaFoldDB" id="A0A8J2MGI8"/>